<proteinExistence type="inferred from homology"/>
<feature type="domain" description="Large ribosomal subunit protein bL12 oligomerization" evidence="6">
    <location>
        <begin position="108"/>
        <end position="133"/>
    </location>
</feature>
<keyword evidence="3" id="KW-0687">Ribonucleoprotein</keyword>
<evidence type="ECO:0000256" key="1">
    <source>
        <dbReference type="ARBA" id="ARBA00007197"/>
    </source>
</evidence>
<evidence type="ECO:0000256" key="4">
    <source>
        <dbReference type="SAM" id="MobiDB-lite"/>
    </source>
</evidence>
<dbReference type="PANTHER" id="PTHR45987:SF4">
    <property type="entry name" value="LARGE RIBOSOMAL SUBUNIT PROTEIN BL12M"/>
    <property type="match status" value="1"/>
</dbReference>
<dbReference type="Pfam" id="PF16320">
    <property type="entry name" value="Ribosomal_L12_N"/>
    <property type="match status" value="1"/>
</dbReference>
<evidence type="ECO:0000256" key="2">
    <source>
        <dbReference type="ARBA" id="ARBA00022980"/>
    </source>
</evidence>
<dbReference type="GO" id="GO:0003735">
    <property type="term" value="F:structural constituent of ribosome"/>
    <property type="evidence" value="ECO:0007669"/>
    <property type="project" value="InterPro"/>
</dbReference>
<dbReference type="InterPro" id="IPR000206">
    <property type="entry name" value="Ribosomal_bL12"/>
</dbReference>
<dbReference type="InterPro" id="IPR036235">
    <property type="entry name" value="Ribosomal_bL12_oligo_N_sf"/>
</dbReference>
<dbReference type="Gene3D" id="1.20.5.710">
    <property type="entry name" value="Single helix bin"/>
    <property type="match status" value="1"/>
</dbReference>
<dbReference type="AlphaFoldDB" id="A0AAW1TKR4"/>
<dbReference type="PANTHER" id="PTHR45987">
    <property type="entry name" value="39S RIBOSOMAL PROTEIN L12"/>
    <property type="match status" value="1"/>
</dbReference>
<name>A0AAW1TKR4_9CHLO</name>
<keyword evidence="2" id="KW-0689">Ribosomal protein</keyword>
<protein>
    <submittedName>
        <fullName evidence="7">Uncharacterized protein</fullName>
    </submittedName>
</protein>
<dbReference type="CDD" id="cd00387">
    <property type="entry name" value="Ribosomal_L7_L12"/>
    <property type="match status" value="1"/>
</dbReference>
<feature type="domain" description="Large ribosomal subunit protein bL12 C-terminal" evidence="5">
    <location>
        <begin position="171"/>
        <end position="237"/>
    </location>
</feature>
<dbReference type="GO" id="GO:0005737">
    <property type="term" value="C:cytoplasm"/>
    <property type="evidence" value="ECO:0007669"/>
    <property type="project" value="UniProtKB-ARBA"/>
</dbReference>
<dbReference type="InterPro" id="IPR008932">
    <property type="entry name" value="Ribosomal_bL12_oligo"/>
</dbReference>
<evidence type="ECO:0000259" key="5">
    <source>
        <dbReference type="Pfam" id="PF00542"/>
    </source>
</evidence>
<feature type="region of interest" description="Disordered" evidence="4">
    <location>
        <begin position="45"/>
        <end position="66"/>
    </location>
</feature>
<dbReference type="Proteomes" id="UP001485043">
    <property type="component" value="Unassembled WGS sequence"/>
</dbReference>
<dbReference type="GO" id="GO:0006412">
    <property type="term" value="P:translation"/>
    <property type="evidence" value="ECO:0007669"/>
    <property type="project" value="InterPro"/>
</dbReference>
<reference evidence="7 8" key="1">
    <citation type="journal article" date="2024" name="Nat. Commun.">
        <title>Phylogenomics reveals the evolutionary origins of lichenization in chlorophyte algae.</title>
        <authorList>
            <person name="Puginier C."/>
            <person name="Libourel C."/>
            <person name="Otte J."/>
            <person name="Skaloud P."/>
            <person name="Haon M."/>
            <person name="Grisel S."/>
            <person name="Petersen M."/>
            <person name="Berrin J.G."/>
            <person name="Delaux P.M."/>
            <person name="Dal Grande F."/>
            <person name="Keller J."/>
        </authorList>
    </citation>
    <scope>NUCLEOTIDE SEQUENCE [LARGE SCALE GENOMIC DNA]</scope>
    <source>
        <strain evidence="7 8">SAG 2523</strain>
    </source>
</reference>
<dbReference type="SUPFAM" id="SSF54736">
    <property type="entry name" value="ClpS-like"/>
    <property type="match status" value="1"/>
</dbReference>
<evidence type="ECO:0000259" key="6">
    <source>
        <dbReference type="Pfam" id="PF16320"/>
    </source>
</evidence>
<evidence type="ECO:0000313" key="8">
    <source>
        <dbReference type="Proteomes" id="UP001485043"/>
    </source>
</evidence>
<evidence type="ECO:0000256" key="3">
    <source>
        <dbReference type="ARBA" id="ARBA00023274"/>
    </source>
</evidence>
<keyword evidence="8" id="KW-1185">Reference proteome</keyword>
<feature type="compositionally biased region" description="Low complexity" evidence="4">
    <location>
        <begin position="57"/>
        <end position="66"/>
    </location>
</feature>
<comment type="caution">
    <text evidence="7">The sequence shown here is derived from an EMBL/GenBank/DDBJ whole genome shotgun (WGS) entry which is preliminary data.</text>
</comment>
<dbReference type="EMBL" id="JALJOV010000001">
    <property type="protein sequence ID" value="KAK9869070.1"/>
    <property type="molecule type" value="Genomic_DNA"/>
</dbReference>
<dbReference type="InterPro" id="IPR014719">
    <property type="entry name" value="Ribosomal_bL12_C/ClpS-like"/>
</dbReference>
<dbReference type="Pfam" id="PF00542">
    <property type="entry name" value="Ribosomal_L12"/>
    <property type="match status" value="1"/>
</dbReference>
<comment type="similarity">
    <text evidence="1">Belongs to the bacterial ribosomal protein bL12 family.</text>
</comment>
<dbReference type="GO" id="GO:1990904">
    <property type="term" value="C:ribonucleoprotein complex"/>
    <property type="evidence" value="ECO:0007669"/>
    <property type="project" value="UniProtKB-KW"/>
</dbReference>
<dbReference type="Gene3D" id="3.30.1390.10">
    <property type="match status" value="1"/>
</dbReference>
<accession>A0AAW1TKR4</accession>
<sequence>MRQSGLLARWCKVFGREHSLQSCRQAEAQCRAFCGCSHSSSGASANSIPTASSWQSPLRPYQPQQPQLRASSLPVSLLQHHHYASKAEDSLIEDEAEVRELGTPRVKRVVDEIVSMNLLEVADLTELLQERLGLGPSQGHMQPMQYGNAAPAAPAAAAPAAAEPVVEKTEFNVKLDGFEPASKIKVIKEVRAITGLGLKEAKEMVEKSPVMLKESLKKEEAEELKTKLEAAGAKISLD</sequence>
<dbReference type="FunFam" id="3.30.1390.10:FF:000001">
    <property type="entry name" value="50S ribosomal protein L7/L12"/>
    <property type="match status" value="1"/>
</dbReference>
<evidence type="ECO:0000313" key="7">
    <source>
        <dbReference type="EMBL" id="KAK9869070.1"/>
    </source>
</evidence>
<dbReference type="InterPro" id="IPR013823">
    <property type="entry name" value="Ribosomal_bL12_C"/>
</dbReference>
<gene>
    <name evidence="7" type="ORF">WJX84_002038</name>
</gene>
<dbReference type="HAMAP" id="MF_00368">
    <property type="entry name" value="Ribosomal_bL12"/>
    <property type="match status" value="1"/>
</dbReference>
<dbReference type="NCBIfam" id="TIGR00855">
    <property type="entry name" value="L12"/>
    <property type="match status" value="1"/>
</dbReference>
<dbReference type="GO" id="GO:0005840">
    <property type="term" value="C:ribosome"/>
    <property type="evidence" value="ECO:0007669"/>
    <property type="project" value="UniProtKB-KW"/>
</dbReference>
<dbReference type="SUPFAM" id="SSF48300">
    <property type="entry name" value="Ribosomal protein L7/12, oligomerisation (N-terminal) domain"/>
    <property type="match status" value="1"/>
</dbReference>
<dbReference type="GO" id="GO:0003729">
    <property type="term" value="F:mRNA binding"/>
    <property type="evidence" value="ECO:0007669"/>
    <property type="project" value="TreeGrafter"/>
</dbReference>
<organism evidence="7 8">
    <name type="scientific">Apatococcus fuscideae</name>
    <dbReference type="NCBI Taxonomy" id="2026836"/>
    <lineage>
        <taxon>Eukaryota</taxon>
        <taxon>Viridiplantae</taxon>
        <taxon>Chlorophyta</taxon>
        <taxon>core chlorophytes</taxon>
        <taxon>Trebouxiophyceae</taxon>
        <taxon>Chlorellales</taxon>
        <taxon>Chlorellaceae</taxon>
        <taxon>Apatococcus</taxon>
    </lineage>
</organism>